<keyword evidence="4" id="KW-1185">Reference proteome</keyword>
<dbReference type="PANTHER" id="PTHR43591:SF99">
    <property type="entry name" value="OS06G0646000 PROTEIN"/>
    <property type="match status" value="1"/>
</dbReference>
<dbReference type="InterPro" id="IPR013216">
    <property type="entry name" value="Methyltransf_11"/>
</dbReference>
<dbReference type="SUPFAM" id="SSF53335">
    <property type="entry name" value="S-adenosyl-L-methionine-dependent methyltransferases"/>
    <property type="match status" value="1"/>
</dbReference>
<feature type="non-terminal residue" evidence="3">
    <location>
        <position position="1"/>
    </location>
</feature>
<dbReference type="Pfam" id="PF08241">
    <property type="entry name" value="Methyltransf_11"/>
    <property type="match status" value="1"/>
</dbReference>
<dbReference type="Proteomes" id="UP001516023">
    <property type="component" value="Unassembled WGS sequence"/>
</dbReference>
<gene>
    <name evidence="3" type="ORF">HJC23_003230</name>
</gene>
<dbReference type="AlphaFoldDB" id="A0ABD3PDJ4"/>
<accession>A0ABD3PDJ4</accession>
<dbReference type="Gene3D" id="3.40.50.150">
    <property type="entry name" value="Vaccinia Virus protein VP39"/>
    <property type="match status" value="1"/>
</dbReference>
<evidence type="ECO:0000313" key="4">
    <source>
        <dbReference type="Proteomes" id="UP001516023"/>
    </source>
</evidence>
<feature type="transmembrane region" description="Helical" evidence="1">
    <location>
        <begin position="25"/>
        <end position="44"/>
    </location>
</feature>
<evidence type="ECO:0000313" key="3">
    <source>
        <dbReference type="EMBL" id="KAL3786113.1"/>
    </source>
</evidence>
<dbReference type="EMBL" id="JABMIG020000202">
    <property type="protein sequence ID" value="KAL3786113.1"/>
    <property type="molecule type" value="Genomic_DNA"/>
</dbReference>
<comment type="caution">
    <text evidence="3">The sequence shown here is derived from an EMBL/GenBank/DDBJ whole genome shotgun (WGS) entry which is preliminary data.</text>
</comment>
<keyword evidence="1" id="KW-0472">Membrane</keyword>
<sequence length="611" mass="67451">SSRRHVTDVLVGGMFCTNSTDFRPVYLAIVVNTSVGVVVFALVLREFHRRHFYIEMHRRARKRSPVLKAHEGTRGHTEGGHTPFRIIERRLTLSDSRGSPDTILVLSHVPHCRHGVSHQQQNSRQRTFFQELSVVVHHSVVVGYRRFIHFSTTVRAWTEPEAGHNINPFSSLSTSPQKIMKLTLAALLVLPSHAFVPNARFVSITPPSTSTSPIVAKSAVADDVDAAAIDRREAARQKQKQALLGLLGGSDDRSRIVYDPVLADPISKEPLAVSVKGPILGGSSSSGLTLSLRTSPDSERVYAGRTDAYINLLEPVNESTSDEIDDTKSNSKRTVSTSPILSSLLTLTPPPLRPILANAANSEIEYIPMRDLFTSPSVSFAYERGWRQGFAAAGFPGPDKEFDMAREYFAPVMERTREQSNGVQRGTVVDMSCATGLFTRRFAKSNEYSRVIGCDYSDSMLKEARQRIRADPELRDAVNNPTSKSLATRLDLVRCDVAKIPLASSSIEALHAGAAMHCWPEIGPSLKEIHRVLVPGGRYFATTFLANYFQNVSGLENAANGGAQVETSMQAFQYFPSIEYLKDLLLDAGFEQDKIDVQLVGRSCVVIRCEK</sequence>
<name>A0ABD3PDJ4_9STRA</name>
<dbReference type="InterPro" id="IPR029063">
    <property type="entry name" value="SAM-dependent_MTases_sf"/>
</dbReference>
<organism evidence="3 4">
    <name type="scientific">Cyclotella cryptica</name>
    <dbReference type="NCBI Taxonomy" id="29204"/>
    <lineage>
        <taxon>Eukaryota</taxon>
        <taxon>Sar</taxon>
        <taxon>Stramenopiles</taxon>
        <taxon>Ochrophyta</taxon>
        <taxon>Bacillariophyta</taxon>
        <taxon>Coscinodiscophyceae</taxon>
        <taxon>Thalassiosirophycidae</taxon>
        <taxon>Stephanodiscales</taxon>
        <taxon>Stephanodiscaceae</taxon>
        <taxon>Cyclotella</taxon>
    </lineage>
</organism>
<evidence type="ECO:0000256" key="1">
    <source>
        <dbReference type="SAM" id="Phobius"/>
    </source>
</evidence>
<reference evidence="3 4" key="1">
    <citation type="journal article" date="2020" name="G3 (Bethesda)">
        <title>Improved Reference Genome for Cyclotella cryptica CCMP332, a Model for Cell Wall Morphogenesis, Salinity Adaptation, and Lipid Production in Diatoms (Bacillariophyta).</title>
        <authorList>
            <person name="Roberts W.R."/>
            <person name="Downey K.M."/>
            <person name="Ruck E.C."/>
            <person name="Traller J.C."/>
            <person name="Alverson A.J."/>
        </authorList>
    </citation>
    <scope>NUCLEOTIDE SEQUENCE [LARGE SCALE GENOMIC DNA]</scope>
    <source>
        <strain evidence="3 4">CCMP332</strain>
    </source>
</reference>
<keyword evidence="1" id="KW-0812">Transmembrane</keyword>
<keyword evidence="1" id="KW-1133">Transmembrane helix</keyword>
<dbReference type="PANTHER" id="PTHR43591">
    <property type="entry name" value="METHYLTRANSFERASE"/>
    <property type="match status" value="1"/>
</dbReference>
<feature type="domain" description="Methyltransferase type 11" evidence="2">
    <location>
        <begin position="429"/>
        <end position="540"/>
    </location>
</feature>
<proteinExistence type="predicted"/>
<protein>
    <recommendedName>
        <fullName evidence="2">Methyltransferase type 11 domain-containing protein</fullName>
    </recommendedName>
</protein>
<dbReference type="CDD" id="cd02440">
    <property type="entry name" value="AdoMet_MTases"/>
    <property type="match status" value="1"/>
</dbReference>
<evidence type="ECO:0000259" key="2">
    <source>
        <dbReference type="Pfam" id="PF08241"/>
    </source>
</evidence>